<dbReference type="AlphaFoldDB" id="A0A2R4T5W4"/>
<keyword evidence="3" id="KW-1185">Reference proteome</keyword>
<feature type="region of interest" description="Disordered" evidence="1">
    <location>
        <begin position="1"/>
        <end position="27"/>
    </location>
</feature>
<accession>A0A2R4T5W4</accession>
<dbReference type="RefSeq" id="WP_108150959.1">
    <property type="nucleotide sequence ID" value="NZ_CP026304.1"/>
</dbReference>
<dbReference type="EMBL" id="CP026304">
    <property type="protein sequence ID" value="AVZ74471.1"/>
    <property type="molecule type" value="Genomic_DNA"/>
</dbReference>
<proteinExistence type="predicted"/>
<reference evidence="2 3" key="1">
    <citation type="submission" date="2018-01" db="EMBL/GenBank/DDBJ databases">
        <title>Complete genome sequence of Streptomyces lunaelactis MM109T, a Ferroverdin A producer isolated from cave moonmilk deposits.</title>
        <authorList>
            <person name="Naome A."/>
            <person name="Martinet L."/>
            <person name="Maciejewska M."/>
            <person name="Anderssen S."/>
            <person name="Adam D."/>
            <person name="Tenconi E."/>
            <person name="Deflandre B."/>
            <person name="Arguelles-Arias A."/>
            <person name="Calusinska M."/>
            <person name="Copieters W."/>
            <person name="Karim L."/>
            <person name="Hanikenne M."/>
            <person name="Baurain D."/>
            <person name="van Wezel G."/>
            <person name="Smargiasso N."/>
            <person name="de Pauw E."/>
            <person name="Delfosse P."/>
            <person name="Rigali S."/>
        </authorList>
    </citation>
    <scope>NUCLEOTIDE SEQUENCE [LARGE SCALE GENOMIC DNA]</scope>
    <source>
        <strain evidence="2 3">MM109</strain>
    </source>
</reference>
<sequence>MTVAPGTPDGGMVRTQQKAGKQPGSLEWSAETVTPQGMRVTVTAFNSQYPNQAAVRPEPALTLAQLSAIATSDKWHNFM</sequence>
<dbReference type="Proteomes" id="UP000244201">
    <property type="component" value="Chromosome"/>
</dbReference>
<protein>
    <submittedName>
        <fullName evidence="2">Uncharacterized protein</fullName>
    </submittedName>
</protein>
<evidence type="ECO:0000313" key="2">
    <source>
        <dbReference type="EMBL" id="AVZ74471.1"/>
    </source>
</evidence>
<dbReference type="KEGG" id="slk:SLUN_22210"/>
<organism evidence="2 3">
    <name type="scientific">Streptomyces lunaelactis</name>
    <dbReference type="NCBI Taxonomy" id="1535768"/>
    <lineage>
        <taxon>Bacteria</taxon>
        <taxon>Bacillati</taxon>
        <taxon>Actinomycetota</taxon>
        <taxon>Actinomycetes</taxon>
        <taxon>Kitasatosporales</taxon>
        <taxon>Streptomycetaceae</taxon>
        <taxon>Streptomyces</taxon>
    </lineage>
</organism>
<gene>
    <name evidence="2" type="ORF">SLUN_22210</name>
</gene>
<dbReference type="OrthoDB" id="3686068at2"/>
<evidence type="ECO:0000256" key="1">
    <source>
        <dbReference type="SAM" id="MobiDB-lite"/>
    </source>
</evidence>
<evidence type="ECO:0000313" key="3">
    <source>
        <dbReference type="Proteomes" id="UP000244201"/>
    </source>
</evidence>
<name>A0A2R4T5W4_9ACTN</name>
<dbReference type="GeneID" id="55657968"/>